<accession>A0A1H6U3N8</accession>
<dbReference type="RefSeq" id="WP_090731343.1">
    <property type="nucleotide sequence ID" value="NZ_FNYQ01000027.1"/>
</dbReference>
<sequence length="74" mass="7785">MKLMSETICSPVTAAARQAGVFLLPPAESAIERGDHRMAAATLARQAIECAVRAGREDMAFALLDIAQELEAGA</sequence>
<evidence type="ECO:0000313" key="1">
    <source>
        <dbReference type="EMBL" id="SEI86939.1"/>
    </source>
</evidence>
<proteinExistence type="predicted"/>
<dbReference type="EMBL" id="FNYQ01000027">
    <property type="protein sequence ID" value="SEI86939.1"/>
    <property type="molecule type" value="Genomic_DNA"/>
</dbReference>
<name>A0A1H6U3N8_9GAMM</name>
<gene>
    <name evidence="1" type="ORF">SAMN04244572_01935</name>
</gene>
<reference evidence="1 2" key="1">
    <citation type="submission" date="2016-10" db="EMBL/GenBank/DDBJ databases">
        <authorList>
            <person name="de Groot N.N."/>
        </authorList>
    </citation>
    <scope>NUCLEOTIDE SEQUENCE [LARGE SCALE GENOMIC DNA]</scope>
    <source>
        <strain evidence="1 2">DSM 373</strain>
    </source>
</reference>
<dbReference type="Proteomes" id="UP000199250">
    <property type="component" value="Unassembled WGS sequence"/>
</dbReference>
<organism evidence="1 2">
    <name type="scientific">Azotobacter beijerinckii</name>
    <dbReference type="NCBI Taxonomy" id="170623"/>
    <lineage>
        <taxon>Bacteria</taxon>
        <taxon>Pseudomonadati</taxon>
        <taxon>Pseudomonadota</taxon>
        <taxon>Gammaproteobacteria</taxon>
        <taxon>Pseudomonadales</taxon>
        <taxon>Pseudomonadaceae</taxon>
        <taxon>Azotobacter</taxon>
    </lineage>
</organism>
<dbReference type="AlphaFoldDB" id="A0A1H6U3N8"/>
<evidence type="ECO:0000313" key="2">
    <source>
        <dbReference type="Proteomes" id="UP000199250"/>
    </source>
</evidence>
<protein>
    <submittedName>
        <fullName evidence="1">Uncharacterized protein</fullName>
    </submittedName>
</protein>